<name>A0A1G6VBZ0_9ACTN</name>
<sequence>MTRWLSRAVVALAVPVLAVPALTTPAHAAKAPKVPAVAQVAKIYPHLAGGTASTSTSSVKSIKKCKSGKAIKGATSASAAYSPAQYATPTAAAPLVYVSALKFRNTKAAVKYLRSASKATKCPVDVGGTKVKVKVKKLKVRLGDQSWGYTVTATISGQKFVSQSVVARKGKKIITTGVSATDGGTPSAKKAVKLAKLTLKTAR</sequence>
<evidence type="ECO:0000313" key="1">
    <source>
        <dbReference type="EMBL" id="SDD50984.1"/>
    </source>
</evidence>
<evidence type="ECO:0008006" key="3">
    <source>
        <dbReference type="Google" id="ProtNLM"/>
    </source>
</evidence>
<dbReference type="AlphaFoldDB" id="A0A1G6VBZ0"/>
<keyword evidence="2" id="KW-1185">Reference proteome</keyword>
<proteinExistence type="predicted"/>
<dbReference type="STRING" id="1045774.SAMN05421872_108273"/>
<reference evidence="2" key="1">
    <citation type="submission" date="2016-10" db="EMBL/GenBank/DDBJ databases">
        <authorList>
            <person name="Varghese N."/>
            <person name="Submissions S."/>
        </authorList>
    </citation>
    <scope>NUCLEOTIDE SEQUENCE [LARGE SCALE GENOMIC DNA]</scope>
    <source>
        <strain evidence="2">CGMCC 4.6858</strain>
    </source>
</reference>
<organism evidence="1 2">
    <name type="scientific">Nocardioides lianchengensis</name>
    <dbReference type="NCBI Taxonomy" id="1045774"/>
    <lineage>
        <taxon>Bacteria</taxon>
        <taxon>Bacillati</taxon>
        <taxon>Actinomycetota</taxon>
        <taxon>Actinomycetes</taxon>
        <taxon>Propionibacteriales</taxon>
        <taxon>Nocardioidaceae</taxon>
        <taxon>Nocardioides</taxon>
    </lineage>
</organism>
<protein>
    <recommendedName>
        <fullName evidence="3">PknH-like extracellular domain-containing protein</fullName>
    </recommendedName>
</protein>
<accession>A0A1G6VBZ0</accession>
<gene>
    <name evidence="1" type="ORF">SAMN05421872_108273</name>
</gene>
<dbReference type="EMBL" id="FMZM01000008">
    <property type="protein sequence ID" value="SDD50984.1"/>
    <property type="molecule type" value="Genomic_DNA"/>
</dbReference>
<dbReference type="RefSeq" id="WP_090858309.1">
    <property type="nucleotide sequence ID" value="NZ_FMZM01000008.1"/>
</dbReference>
<dbReference type="Proteomes" id="UP000199034">
    <property type="component" value="Unassembled WGS sequence"/>
</dbReference>
<evidence type="ECO:0000313" key="2">
    <source>
        <dbReference type="Proteomes" id="UP000199034"/>
    </source>
</evidence>